<accession>A0DGV9</accession>
<dbReference type="InParanoid" id="A0DGV9"/>
<dbReference type="GeneID" id="5035458"/>
<dbReference type="Proteomes" id="UP000000600">
    <property type="component" value="Unassembled WGS sequence"/>
</dbReference>
<dbReference type="EMBL" id="CT868429">
    <property type="protein sequence ID" value="CAK82276.1"/>
    <property type="molecule type" value="Genomic_DNA"/>
</dbReference>
<gene>
    <name evidence="1" type="ORF">GSPATT00002405001</name>
</gene>
<dbReference type="RefSeq" id="XP_001449673.1">
    <property type="nucleotide sequence ID" value="XM_001449636.1"/>
</dbReference>
<dbReference type="OrthoDB" id="10364062at2759"/>
<dbReference type="AlphaFoldDB" id="A0DGV9"/>
<proteinExistence type="predicted"/>
<keyword evidence="2" id="KW-1185">Reference proteome</keyword>
<dbReference type="HOGENOM" id="CLU_1558246_0_0_1"/>
<name>A0DGV9_PARTE</name>
<sequence>MEYEYDENIEKLRNRLNLLFKIFYRIIEQLIKIYQIVNITKLNVKNILVDFTKDASQIVHFINLHEKDNLISFDENLQEVAIMCMDNQMIKTINHMPDHKSIEESNAQQENQIIKEIHFATILSNQFLYLLQEPMNFKDVLKFLVQNKIEINFISPLQYSNEEEIVQYYDDY</sequence>
<dbReference type="KEGG" id="ptm:GSPATT00002405001"/>
<evidence type="ECO:0000313" key="2">
    <source>
        <dbReference type="Proteomes" id="UP000000600"/>
    </source>
</evidence>
<reference evidence="1 2" key="1">
    <citation type="journal article" date="2006" name="Nature">
        <title>Global trends of whole-genome duplications revealed by the ciliate Paramecium tetraurelia.</title>
        <authorList>
            <consortium name="Genoscope"/>
            <person name="Aury J.-M."/>
            <person name="Jaillon O."/>
            <person name="Duret L."/>
            <person name="Noel B."/>
            <person name="Jubin C."/>
            <person name="Porcel B.M."/>
            <person name="Segurens B."/>
            <person name="Daubin V."/>
            <person name="Anthouard V."/>
            <person name="Aiach N."/>
            <person name="Arnaiz O."/>
            <person name="Billaut A."/>
            <person name="Beisson J."/>
            <person name="Blanc I."/>
            <person name="Bouhouche K."/>
            <person name="Camara F."/>
            <person name="Duharcourt S."/>
            <person name="Guigo R."/>
            <person name="Gogendeau D."/>
            <person name="Katinka M."/>
            <person name="Keller A.-M."/>
            <person name="Kissmehl R."/>
            <person name="Klotz C."/>
            <person name="Koll F."/>
            <person name="Le Moue A."/>
            <person name="Lepere C."/>
            <person name="Malinsky S."/>
            <person name="Nowacki M."/>
            <person name="Nowak J.K."/>
            <person name="Plattner H."/>
            <person name="Poulain J."/>
            <person name="Ruiz F."/>
            <person name="Serrano V."/>
            <person name="Zagulski M."/>
            <person name="Dessen P."/>
            <person name="Betermier M."/>
            <person name="Weissenbach J."/>
            <person name="Scarpelli C."/>
            <person name="Schachter V."/>
            <person name="Sperling L."/>
            <person name="Meyer E."/>
            <person name="Cohen J."/>
            <person name="Wincker P."/>
        </authorList>
    </citation>
    <scope>NUCLEOTIDE SEQUENCE [LARGE SCALE GENOMIC DNA]</scope>
    <source>
        <strain evidence="1 2">Stock d4-2</strain>
    </source>
</reference>
<evidence type="ECO:0000313" key="1">
    <source>
        <dbReference type="EMBL" id="CAK82276.1"/>
    </source>
</evidence>
<protein>
    <submittedName>
        <fullName evidence="1">Uncharacterized protein</fullName>
    </submittedName>
</protein>
<dbReference type="OMA" id="HFINLHE"/>
<organism evidence="1 2">
    <name type="scientific">Paramecium tetraurelia</name>
    <dbReference type="NCBI Taxonomy" id="5888"/>
    <lineage>
        <taxon>Eukaryota</taxon>
        <taxon>Sar</taxon>
        <taxon>Alveolata</taxon>
        <taxon>Ciliophora</taxon>
        <taxon>Intramacronucleata</taxon>
        <taxon>Oligohymenophorea</taxon>
        <taxon>Peniculida</taxon>
        <taxon>Parameciidae</taxon>
        <taxon>Paramecium</taxon>
    </lineage>
</organism>